<organism evidence="2">
    <name type="scientific">Candidatus Kentrum sp. LPFa</name>
    <dbReference type="NCBI Taxonomy" id="2126335"/>
    <lineage>
        <taxon>Bacteria</taxon>
        <taxon>Pseudomonadati</taxon>
        <taxon>Pseudomonadota</taxon>
        <taxon>Gammaproteobacteria</taxon>
        <taxon>Candidatus Kentrum</taxon>
    </lineage>
</organism>
<dbReference type="Gene3D" id="3.30.2310.20">
    <property type="entry name" value="RelE-like"/>
    <property type="match status" value="1"/>
</dbReference>
<gene>
    <name evidence="1" type="ORF">BECKLPF1236A_GA0070988_101233</name>
    <name evidence="2" type="ORF">BECKLPF1236C_GA0070990_100743</name>
</gene>
<reference evidence="2" key="1">
    <citation type="submission" date="2019-02" db="EMBL/GenBank/DDBJ databases">
        <authorList>
            <person name="Gruber-Vodicka R. H."/>
            <person name="Seah K. B. B."/>
        </authorList>
    </citation>
    <scope>NUCLEOTIDE SEQUENCE</scope>
    <source>
        <strain evidence="1">BECK_S312</strain>
        <strain evidence="2">BECK_S426</strain>
    </source>
</reference>
<accession>A0A450XHY4</accession>
<sequence length="135" mass="15758">MENMLARSNRIQTGCSLREHRFFRKFCFSETLKKYKVNFSDAAKEDLHEIYDYIAGVSLNRKFSASFVKGFYSYLKEALSYFPCRFPIHRGTVRKVACTKNTNSIVLFEIRETTSEVFVLVVTSAKQYTRYSNLG</sequence>
<name>A0A450XHY4_9GAMM</name>
<dbReference type="InterPro" id="IPR035093">
    <property type="entry name" value="RelE/ParE_toxin_dom_sf"/>
</dbReference>
<evidence type="ECO:0000313" key="1">
    <source>
        <dbReference type="EMBL" id="VFK15298.1"/>
    </source>
</evidence>
<proteinExistence type="predicted"/>
<dbReference type="EMBL" id="CAADFP010000074">
    <property type="protein sequence ID" value="VFK28778.1"/>
    <property type="molecule type" value="Genomic_DNA"/>
</dbReference>
<dbReference type="AlphaFoldDB" id="A0A450XHY4"/>
<dbReference type="EMBL" id="CAADFM010000123">
    <property type="protein sequence ID" value="VFK15298.1"/>
    <property type="molecule type" value="Genomic_DNA"/>
</dbReference>
<evidence type="ECO:0008006" key="3">
    <source>
        <dbReference type="Google" id="ProtNLM"/>
    </source>
</evidence>
<protein>
    <recommendedName>
        <fullName evidence="3">ParE toxin of type II toxin-antitoxin system, parDE</fullName>
    </recommendedName>
</protein>
<evidence type="ECO:0000313" key="2">
    <source>
        <dbReference type="EMBL" id="VFK28778.1"/>
    </source>
</evidence>